<dbReference type="AlphaFoldDB" id="A0A9P7F008"/>
<proteinExistence type="predicted"/>
<protein>
    <recommendedName>
        <fullName evidence="4">Secreted protein</fullName>
    </recommendedName>
</protein>
<evidence type="ECO:0000313" key="2">
    <source>
        <dbReference type="EMBL" id="KAG2098448.1"/>
    </source>
</evidence>
<sequence length="162" mass="18002">MRTLSISMHVSIICVAFLQQIDSNCVEICFVSHYCPVCTYALHICGTSVTRLLRAYTCLCALSLDSFSLVHVHFRLFQLVCISQHSFAPAAAHFFVHTCCYLLQNVCTYPPHFRFFLSAAICLSLPALVVCTCHHTSLLVCTRQKLSARSRIADSPVDGAVL</sequence>
<evidence type="ECO:0008006" key="4">
    <source>
        <dbReference type="Google" id="ProtNLM"/>
    </source>
</evidence>
<comment type="caution">
    <text evidence="2">The sequence shown here is derived from an EMBL/GenBank/DDBJ whole genome shotgun (WGS) entry which is preliminary data.</text>
</comment>
<reference evidence="2" key="1">
    <citation type="journal article" date="2020" name="New Phytol.">
        <title>Comparative genomics reveals dynamic genome evolution in host specialist ectomycorrhizal fungi.</title>
        <authorList>
            <person name="Lofgren L.A."/>
            <person name="Nguyen N.H."/>
            <person name="Vilgalys R."/>
            <person name="Ruytinx J."/>
            <person name="Liao H.L."/>
            <person name="Branco S."/>
            <person name="Kuo A."/>
            <person name="LaButti K."/>
            <person name="Lipzen A."/>
            <person name="Andreopoulos W."/>
            <person name="Pangilinan J."/>
            <person name="Riley R."/>
            <person name="Hundley H."/>
            <person name="Na H."/>
            <person name="Barry K."/>
            <person name="Grigoriev I.V."/>
            <person name="Stajich J.E."/>
            <person name="Kennedy P.G."/>
        </authorList>
    </citation>
    <scope>NUCLEOTIDE SEQUENCE</scope>
    <source>
        <strain evidence="2">FC423</strain>
    </source>
</reference>
<organism evidence="2 3">
    <name type="scientific">Suillus discolor</name>
    <dbReference type="NCBI Taxonomy" id="1912936"/>
    <lineage>
        <taxon>Eukaryota</taxon>
        <taxon>Fungi</taxon>
        <taxon>Dikarya</taxon>
        <taxon>Basidiomycota</taxon>
        <taxon>Agaricomycotina</taxon>
        <taxon>Agaricomycetes</taxon>
        <taxon>Agaricomycetidae</taxon>
        <taxon>Boletales</taxon>
        <taxon>Suillineae</taxon>
        <taxon>Suillaceae</taxon>
        <taxon>Suillus</taxon>
    </lineage>
</organism>
<dbReference type="RefSeq" id="XP_041288916.1">
    <property type="nucleotide sequence ID" value="XM_041438444.1"/>
</dbReference>
<name>A0A9P7F008_9AGAM</name>
<accession>A0A9P7F008</accession>
<evidence type="ECO:0000313" key="3">
    <source>
        <dbReference type="Proteomes" id="UP000823399"/>
    </source>
</evidence>
<keyword evidence="1" id="KW-0732">Signal</keyword>
<dbReference type="OrthoDB" id="10355694at2759"/>
<feature type="signal peptide" evidence="1">
    <location>
        <begin position="1"/>
        <end position="23"/>
    </location>
</feature>
<gene>
    <name evidence="2" type="ORF">F5147DRAFT_714016</name>
</gene>
<dbReference type="EMBL" id="JABBWM010000061">
    <property type="protein sequence ID" value="KAG2098448.1"/>
    <property type="molecule type" value="Genomic_DNA"/>
</dbReference>
<evidence type="ECO:0000256" key="1">
    <source>
        <dbReference type="SAM" id="SignalP"/>
    </source>
</evidence>
<dbReference type="Proteomes" id="UP000823399">
    <property type="component" value="Unassembled WGS sequence"/>
</dbReference>
<dbReference type="GeneID" id="64700703"/>
<keyword evidence="3" id="KW-1185">Reference proteome</keyword>
<feature type="chain" id="PRO_5040160407" description="Secreted protein" evidence="1">
    <location>
        <begin position="24"/>
        <end position="162"/>
    </location>
</feature>